<dbReference type="EMBL" id="CM044702">
    <property type="protein sequence ID" value="KAI5675203.1"/>
    <property type="molecule type" value="Genomic_DNA"/>
</dbReference>
<name>A0ACC0BRB7_CATRO</name>
<proteinExistence type="predicted"/>
<gene>
    <name evidence="1" type="ORF">M9H77_06153</name>
</gene>
<comment type="caution">
    <text evidence="1">The sequence shown here is derived from an EMBL/GenBank/DDBJ whole genome shotgun (WGS) entry which is preliminary data.</text>
</comment>
<organism evidence="1 2">
    <name type="scientific">Catharanthus roseus</name>
    <name type="common">Madagascar periwinkle</name>
    <name type="synonym">Vinca rosea</name>
    <dbReference type="NCBI Taxonomy" id="4058"/>
    <lineage>
        <taxon>Eukaryota</taxon>
        <taxon>Viridiplantae</taxon>
        <taxon>Streptophyta</taxon>
        <taxon>Embryophyta</taxon>
        <taxon>Tracheophyta</taxon>
        <taxon>Spermatophyta</taxon>
        <taxon>Magnoliopsida</taxon>
        <taxon>eudicotyledons</taxon>
        <taxon>Gunneridae</taxon>
        <taxon>Pentapetalae</taxon>
        <taxon>asterids</taxon>
        <taxon>lamiids</taxon>
        <taxon>Gentianales</taxon>
        <taxon>Apocynaceae</taxon>
        <taxon>Rauvolfioideae</taxon>
        <taxon>Vinceae</taxon>
        <taxon>Catharanthinae</taxon>
        <taxon>Catharanthus</taxon>
    </lineage>
</organism>
<evidence type="ECO:0000313" key="2">
    <source>
        <dbReference type="Proteomes" id="UP001060085"/>
    </source>
</evidence>
<sequence>MALTAASSLQITSARPSIFSAGKMIGAAITSVGSESNGASHLKLSSGFHISPIQRFQRSFMSSPPKYDRVVIKAMSEAGDKQPSSGLSLNLKGKRAFIAGVADDNGYGWAIAKSLAAAGAEILVGTWVPALNIFETSLRRGKFDESRVLPDGSLMEITKVYPLDAVFDSPEDVPEDIKTNKRYAGSSNWTVKEVAECVKQDFGNIDILVHSLANGPEVTKPLLETSRNGYLAAISASSYSYVSLLKHFVPIMNPGGSSISLTYIASERIIPGYGGGMSSAKAALESDTRVLAFEAGRKHKIRVNTISAGPLRSRAAKAIGFIDMMIDYSLANAPLQKELSADEVGNTAAFLASPLASAITGAVIYVDNGLNAMGVGVDSPIFEKLDIPKDK</sequence>
<keyword evidence="2" id="KW-1185">Reference proteome</keyword>
<dbReference type="Proteomes" id="UP001060085">
    <property type="component" value="Linkage Group LG02"/>
</dbReference>
<reference evidence="2" key="1">
    <citation type="journal article" date="2023" name="Nat. Plants">
        <title>Single-cell RNA sequencing provides a high-resolution roadmap for understanding the multicellular compartmentation of specialized metabolism.</title>
        <authorList>
            <person name="Sun S."/>
            <person name="Shen X."/>
            <person name="Li Y."/>
            <person name="Li Y."/>
            <person name="Wang S."/>
            <person name="Li R."/>
            <person name="Zhang H."/>
            <person name="Shen G."/>
            <person name="Guo B."/>
            <person name="Wei J."/>
            <person name="Xu J."/>
            <person name="St-Pierre B."/>
            <person name="Chen S."/>
            <person name="Sun C."/>
        </authorList>
    </citation>
    <scope>NUCLEOTIDE SEQUENCE [LARGE SCALE GENOMIC DNA]</scope>
</reference>
<evidence type="ECO:0000313" key="1">
    <source>
        <dbReference type="EMBL" id="KAI5675203.1"/>
    </source>
</evidence>
<accession>A0ACC0BRB7</accession>
<protein>
    <submittedName>
        <fullName evidence="1">Uncharacterized protein</fullName>
    </submittedName>
</protein>